<feature type="compositionally biased region" description="Basic and acidic residues" evidence="2">
    <location>
        <begin position="381"/>
        <end position="396"/>
    </location>
</feature>
<evidence type="ECO:0000313" key="4">
    <source>
        <dbReference type="Proteomes" id="UP000282312"/>
    </source>
</evidence>
<feature type="coiled-coil region" evidence="1">
    <location>
        <begin position="178"/>
        <end position="208"/>
    </location>
</feature>
<organism evidence="3 4">
    <name type="scientific">Micromonospora inaquosa</name>
    <dbReference type="NCBI Taxonomy" id="2203716"/>
    <lineage>
        <taxon>Bacteria</taxon>
        <taxon>Bacillati</taxon>
        <taxon>Actinomycetota</taxon>
        <taxon>Actinomycetes</taxon>
        <taxon>Micromonosporales</taxon>
        <taxon>Micromonosporaceae</taxon>
        <taxon>Micromonospora</taxon>
    </lineage>
</organism>
<reference evidence="3 4" key="1">
    <citation type="submission" date="2018-05" db="EMBL/GenBank/DDBJ databases">
        <title>Micromonospora from Atacama Desert.</title>
        <authorList>
            <person name="Carro L."/>
            <person name="Goodfellow M."/>
            <person name="Klenk H.-P."/>
        </authorList>
    </citation>
    <scope>NUCLEOTIDE SEQUENCE [LARGE SCALE GENOMIC DNA]</scope>
    <source>
        <strain evidence="3 4">LB39</strain>
    </source>
</reference>
<gene>
    <name evidence="3" type="ORF">DLJ59_16780</name>
</gene>
<proteinExistence type="predicted"/>
<dbReference type="RefSeq" id="WP_124773570.1">
    <property type="nucleotide sequence ID" value="NZ_QGSZ01000217.1"/>
</dbReference>
<feature type="region of interest" description="Disordered" evidence="2">
    <location>
        <begin position="363"/>
        <end position="407"/>
    </location>
</feature>
<dbReference type="Proteomes" id="UP000282312">
    <property type="component" value="Unassembled WGS sequence"/>
</dbReference>
<evidence type="ECO:0000313" key="3">
    <source>
        <dbReference type="EMBL" id="RQX01852.1"/>
    </source>
</evidence>
<protein>
    <submittedName>
        <fullName evidence="3">Uncharacterized protein</fullName>
    </submittedName>
</protein>
<comment type="caution">
    <text evidence="3">The sequence shown here is derived from an EMBL/GenBank/DDBJ whole genome shotgun (WGS) entry which is preliminary data.</text>
</comment>
<feature type="coiled-coil region" evidence="1">
    <location>
        <begin position="72"/>
        <end position="99"/>
    </location>
</feature>
<feature type="compositionally biased region" description="Low complexity" evidence="2">
    <location>
        <begin position="398"/>
        <end position="407"/>
    </location>
</feature>
<feature type="coiled-coil region" evidence="1">
    <location>
        <begin position="13"/>
        <end position="40"/>
    </location>
</feature>
<name>A0A3N9WLP3_9ACTN</name>
<accession>A0A3N9WLP3</accession>
<sequence length="407" mass="44979">MSSGTSYDWAYALERERKRQAELRAELERLRVRHRQLRRLQAALATQGIRAALAEVADVAADADSTQLGIAVTEARTSLDALEARLEGALAQRTQERAARWAATPAVANDLPAEPSLVTALAEERARADGTAVAALARAAADLVETEAVRCVDDERAELVRLAGRVREFDAVRARRALTDLESRVAASIRLRRDLEQAEQRRVELLTLAGELPEEERAALRQRVARTPDEELAGLGDEVRAVVAAHRRRQARVEVTEQVLAALGAQGYELGESFDDLLAGGRQVTLLTSAKTPDYGVRLTVDPERDRFMAITVRRDDADDGDDQHAQQLVCDDLDLIEAELATGGLRLRKVLRRPVQPRVATMPARHWPAAVNPGQSAEAQRTEELRRAAEYERQRRANQQAKGRTS</sequence>
<evidence type="ECO:0000256" key="1">
    <source>
        <dbReference type="SAM" id="Coils"/>
    </source>
</evidence>
<keyword evidence="1" id="KW-0175">Coiled coil</keyword>
<keyword evidence="4" id="KW-1185">Reference proteome</keyword>
<evidence type="ECO:0000256" key="2">
    <source>
        <dbReference type="SAM" id="MobiDB-lite"/>
    </source>
</evidence>
<dbReference type="AlphaFoldDB" id="A0A3N9WLP3"/>
<dbReference type="EMBL" id="QGSZ01000217">
    <property type="protein sequence ID" value="RQX01852.1"/>
    <property type="molecule type" value="Genomic_DNA"/>
</dbReference>